<evidence type="ECO:0000313" key="3">
    <source>
        <dbReference type="EMBL" id="OGI67966.1"/>
    </source>
</evidence>
<evidence type="ECO:0000259" key="2">
    <source>
        <dbReference type="Pfam" id="PF00535"/>
    </source>
</evidence>
<accession>A0A1F6VEH2</accession>
<keyword evidence="1" id="KW-0472">Membrane</keyword>
<dbReference type="Pfam" id="PF00535">
    <property type="entry name" value="Glycos_transf_2"/>
    <property type="match status" value="1"/>
</dbReference>
<dbReference type="SUPFAM" id="SSF53448">
    <property type="entry name" value="Nucleotide-diphospho-sugar transferases"/>
    <property type="match status" value="1"/>
</dbReference>
<dbReference type="Proteomes" id="UP000178235">
    <property type="component" value="Unassembled WGS sequence"/>
</dbReference>
<evidence type="ECO:0000313" key="4">
    <source>
        <dbReference type="Proteomes" id="UP000178235"/>
    </source>
</evidence>
<dbReference type="AlphaFoldDB" id="A0A1F6VEH2"/>
<name>A0A1F6VEH2_9BACT</name>
<organism evidence="3 4">
    <name type="scientific">Candidatus Nomurabacteria bacterium RIFCSPHIGHO2_01_FULL_42_15</name>
    <dbReference type="NCBI Taxonomy" id="1801742"/>
    <lineage>
        <taxon>Bacteria</taxon>
        <taxon>Candidatus Nomuraibacteriota</taxon>
    </lineage>
</organism>
<dbReference type="InterPro" id="IPR029044">
    <property type="entry name" value="Nucleotide-diphossugar_trans"/>
</dbReference>
<feature type="transmembrane region" description="Helical" evidence="1">
    <location>
        <begin position="241"/>
        <end position="260"/>
    </location>
</feature>
<sequence length="273" mass="32113">MKTSLVSVVLPTRNRLKTLRDALDSVLNQSYSDLEVILVDDYSDQETKVGIEEIVRKDSRVRIIRNEENIGFVRSLNKGIRESRGEYIARIDDDDAWMDKAKLLKQVVFLDKHPLYAVVGGGIVRVDGDGKEISRQLFPETDEAIRGIMLITDPIVHVAVVFRKKDWESVGGYDEEFDYSQDWELWMKFGKRGKYYNFPEYFVRSIFSKEGRSSKNMRHHLWLAIVARKRYKNEFPNFLKGYILGWLSYLFSFISIRYRVSFILTKIKRLFLK</sequence>
<dbReference type="InterPro" id="IPR001173">
    <property type="entry name" value="Glyco_trans_2-like"/>
</dbReference>
<keyword evidence="1" id="KW-1133">Transmembrane helix</keyword>
<reference evidence="3 4" key="1">
    <citation type="journal article" date="2016" name="Nat. Commun.">
        <title>Thousands of microbial genomes shed light on interconnected biogeochemical processes in an aquifer system.</title>
        <authorList>
            <person name="Anantharaman K."/>
            <person name="Brown C.T."/>
            <person name="Hug L.A."/>
            <person name="Sharon I."/>
            <person name="Castelle C.J."/>
            <person name="Probst A.J."/>
            <person name="Thomas B.C."/>
            <person name="Singh A."/>
            <person name="Wilkins M.J."/>
            <person name="Karaoz U."/>
            <person name="Brodie E.L."/>
            <person name="Williams K.H."/>
            <person name="Hubbard S.S."/>
            <person name="Banfield J.F."/>
        </authorList>
    </citation>
    <scope>NUCLEOTIDE SEQUENCE [LARGE SCALE GENOMIC DNA]</scope>
</reference>
<dbReference type="InterPro" id="IPR050834">
    <property type="entry name" value="Glycosyltransf_2"/>
</dbReference>
<keyword evidence="1" id="KW-0812">Transmembrane</keyword>
<feature type="domain" description="Glycosyltransferase 2-like" evidence="2">
    <location>
        <begin position="7"/>
        <end position="164"/>
    </location>
</feature>
<dbReference type="EMBL" id="MFTS01000007">
    <property type="protein sequence ID" value="OGI67966.1"/>
    <property type="molecule type" value="Genomic_DNA"/>
</dbReference>
<protein>
    <recommendedName>
        <fullName evidence="2">Glycosyltransferase 2-like domain-containing protein</fullName>
    </recommendedName>
</protein>
<proteinExistence type="predicted"/>
<evidence type="ECO:0000256" key="1">
    <source>
        <dbReference type="SAM" id="Phobius"/>
    </source>
</evidence>
<dbReference type="Gene3D" id="3.90.550.10">
    <property type="entry name" value="Spore Coat Polysaccharide Biosynthesis Protein SpsA, Chain A"/>
    <property type="match status" value="1"/>
</dbReference>
<comment type="caution">
    <text evidence="3">The sequence shown here is derived from an EMBL/GenBank/DDBJ whole genome shotgun (WGS) entry which is preliminary data.</text>
</comment>
<dbReference type="PANTHER" id="PTHR43685">
    <property type="entry name" value="GLYCOSYLTRANSFERASE"/>
    <property type="match status" value="1"/>
</dbReference>
<gene>
    <name evidence="3" type="ORF">A2738_03920</name>
</gene>
<dbReference type="PANTHER" id="PTHR43685:SF2">
    <property type="entry name" value="GLYCOSYLTRANSFERASE 2-LIKE DOMAIN-CONTAINING PROTEIN"/>
    <property type="match status" value="1"/>
</dbReference>